<dbReference type="PANTHER" id="PTHR31004:SF1">
    <property type="entry name" value="TRANSMEMBRANE PROTEIN 79"/>
    <property type="match status" value="1"/>
</dbReference>
<dbReference type="Proteomes" id="UP001139353">
    <property type="component" value="Unassembled WGS sequence"/>
</dbReference>
<reference evidence="6" key="1">
    <citation type="submission" date="2021-11" db="EMBL/GenBank/DDBJ databases">
        <title>BS-T2-15 a new species belonging to the Comamonadaceae family isolated from the soil of a French oak forest.</title>
        <authorList>
            <person name="Mieszkin S."/>
            <person name="Alain K."/>
        </authorList>
    </citation>
    <scope>NUCLEOTIDE SEQUENCE</scope>
    <source>
        <strain evidence="6">BS-T2-15</strain>
    </source>
</reference>
<dbReference type="GO" id="GO:0005765">
    <property type="term" value="C:lysosomal membrane"/>
    <property type="evidence" value="ECO:0007669"/>
    <property type="project" value="TreeGrafter"/>
</dbReference>
<dbReference type="AlphaFoldDB" id="A0A9X1YF91"/>
<name>A0A9X1YF91_9BURK</name>
<evidence type="ECO:0000256" key="2">
    <source>
        <dbReference type="ARBA" id="ARBA00022692"/>
    </source>
</evidence>
<comment type="subcellular location">
    <subcellularLocation>
        <location evidence="1">Membrane</location>
    </subcellularLocation>
</comment>
<evidence type="ECO:0000256" key="4">
    <source>
        <dbReference type="ARBA" id="ARBA00023136"/>
    </source>
</evidence>
<keyword evidence="7" id="KW-1185">Reference proteome</keyword>
<comment type="caution">
    <text evidence="6">The sequence shown here is derived from an EMBL/GenBank/DDBJ whole genome shotgun (WGS) entry which is preliminary data.</text>
</comment>
<evidence type="ECO:0000256" key="3">
    <source>
        <dbReference type="ARBA" id="ARBA00022989"/>
    </source>
</evidence>
<evidence type="ECO:0000256" key="1">
    <source>
        <dbReference type="ARBA" id="ARBA00004370"/>
    </source>
</evidence>
<dbReference type="InterPro" id="IPR023352">
    <property type="entry name" value="MAPEG-like_dom_sf"/>
</dbReference>
<dbReference type="EMBL" id="JAJLJH010000001">
    <property type="protein sequence ID" value="MCK9684567.1"/>
    <property type="molecule type" value="Genomic_DNA"/>
</dbReference>
<keyword evidence="3 5" id="KW-1133">Transmembrane helix</keyword>
<dbReference type="Pfam" id="PF01124">
    <property type="entry name" value="MAPEG"/>
    <property type="match status" value="1"/>
</dbReference>
<evidence type="ECO:0000313" key="6">
    <source>
        <dbReference type="EMBL" id="MCK9684567.1"/>
    </source>
</evidence>
<dbReference type="PANTHER" id="PTHR31004">
    <property type="entry name" value="TRANSMEMBRANE PROTEIN 79"/>
    <property type="match status" value="1"/>
</dbReference>
<sequence>MEFRRKQLLVVAQSAAAAMVVVAIGWHASSLFAATVPPADDLATRLAFAVRWLLAPGCTLLAGVQVAAGRGLHPDAIDGTPTPKSHALEIALRYNRNTVEQTLLAAIAWLGLAVSAPHAALAFVPAMAALFVVGRVAFWIGYLVYPIARAFGMALTALPTIAADAWLVAHWLGAHAG</sequence>
<dbReference type="Gene3D" id="1.20.120.550">
    <property type="entry name" value="Membrane associated eicosanoid/glutathione metabolism-like domain"/>
    <property type="match status" value="1"/>
</dbReference>
<gene>
    <name evidence="6" type="ORF">LPC04_02475</name>
</gene>
<dbReference type="RefSeq" id="WP_275680593.1">
    <property type="nucleotide sequence ID" value="NZ_JAJLJH010000001.1"/>
</dbReference>
<proteinExistence type="predicted"/>
<evidence type="ECO:0008006" key="8">
    <source>
        <dbReference type="Google" id="ProtNLM"/>
    </source>
</evidence>
<organism evidence="6 7">
    <name type="scientific">Scleromatobacter humisilvae</name>
    <dbReference type="NCBI Taxonomy" id="2897159"/>
    <lineage>
        <taxon>Bacteria</taxon>
        <taxon>Pseudomonadati</taxon>
        <taxon>Pseudomonadota</taxon>
        <taxon>Betaproteobacteria</taxon>
        <taxon>Burkholderiales</taxon>
        <taxon>Sphaerotilaceae</taxon>
        <taxon>Scleromatobacter</taxon>
    </lineage>
</organism>
<dbReference type="InterPro" id="IPR001129">
    <property type="entry name" value="Membr-assoc_MAPEG"/>
</dbReference>
<keyword evidence="4 5" id="KW-0472">Membrane</keyword>
<evidence type="ECO:0000313" key="7">
    <source>
        <dbReference type="Proteomes" id="UP001139353"/>
    </source>
</evidence>
<feature type="transmembrane region" description="Helical" evidence="5">
    <location>
        <begin position="152"/>
        <end position="172"/>
    </location>
</feature>
<feature type="transmembrane region" description="Helical" evidence="5">
    <location>
        <begin position="126"/>
        <end position="145"/>
    </location>
</feature>
<evidence type="ECO:0000256" key="5">
    <source>
        <dbReference type="SAM" id="Phobius"/>
    </source>
</evidence>
<accession>A0A9X1YF91</accession>
<dbReference type="SUPFAM" id="SSF161084">
    <property type="entry name" value="MAPEG domain-like"/>
    <property type="match status" value="1"/>
</dbReference>
<protein>
    <recommendedName>
        <fullName evidence="8">MAPEG family protein</fullName>
    </recommendedName>
</protein>
<keyword evidence="2 5" id="KW-0812">Transmembrane</keyword>
<dbReference type="GO" id="GO:0045055">
    <property type="term" value="P:regulated exocytosis"/>
    <property type="evidence" value="ECO:0007669"/>
    <property type="project" value="TreeGrafter"/>
</dbReference>